<protein>
    <submittedName>
        <fullName evidence="1">Uncharacterized protein</fullName>
    </submittedName>
</protein>
<dbReference type="EMBL" id="BARV01039466">
    <property type="protein sequence ID" value="GAI57303.1"/>
    <property type="molecule type" value="Genomic_DNA"/>
</dbReference>
<comment type="caution">
    <text evidence="1">The sequence shown here is derived from an EMBL/GenBank/DDBJ whole genome shotgun (WGS) entry which is preliminary data.</text>
</comment>
<dbReference type="AlphaFoldDB" id="X1PN69"/>
<gene>
    <name evidence="1" type="ORF">S06H3_60488</name>
</gene>
<reference evidence="1" key="1">
    <citation type="journal article" date="2014" name="Front. Microbiol.">
        <title>High frequency of phylogenetically diverse reductive dehalogenase-homologous genes in deep subseafloor sedimentary metagenomes.</title>
        <authorList>
            <person name="Kawai M."/>
            <person name="Futagami T."/>
            <person name="Toyoda A."/>
            <person name="Takaki Y."/>
            <person name="Nishi S."/>
            <person name="Hori S."/>
            <person name="Arai W."/>
            <person name="Tsubouchi T."/>
            <person name="Morono Y."/>
            <person name="Uchiyama I."/>
            <person name="Ito T."/>
            <person name="Fujiyama A."/>
            <person name="Inagaki F."/>
            <person name="Takami H."/>
        </authorList>
    </citation>
    <scope>NUCLEOTIDE SEQUENCE</scope>
    <source>
        <strain evidence="1">Expedition CK06-06</strain>
    </source>
</reference>
<name>X1PN69_9ZZZZ</name>
<feature type="non-terminal residue" evidence="1">
    <location>
        <position position="69"/>
    </location>
</feature>
<accession>X1PN69</accession>
<sequence>MANNLPPGPAPGSLREKIEWMLQRPFVLAYEVIIEPIGERLRAGVDNLLEQMEQLLLSYSRPWINRIKD</sequence>
<proteinExistence type="predicted"/>
<evidence type="ECO:0000313" key="1">
    <source>
        <dbReference type="EMBL" id="GAI57303.1"/>
    </source>
</evidence>
<organism evidence="1">
    <name type="scientific">marine sediment metagenome</name>
    <dbReference type="NCBI Taxonomy" id="412755"/>
    <lineage>
        <taxon>unclassified sequences</taxon>
        <taxon>metagenomes</taxon>
        <taxon>ecological metagenomes</taxon>
    </lineage>
</organism>